<feature type="domain" description="F-box" evidence="1">
    <location>
        <begin position="6"/>
        <end position="36"/>
    </location>
</feature>
<dbReference type="Gene3D" id="3.80.10.10">
    <property type="entry name" value="Ribonuclease Inhibitor"/>
    <property type="match status" value="1"/>
</dbReference>
<evidence type="ECO:0000259" key="1">
    <source>
        <dbReference type="Pfam" id="PF12937"/>
    </source>
</evidence>
<dbReference type="Gene3D" id="1.20.1280.50">
    <property type="match status" value="1"/>
</dbReference>
<name>A0A165RQS2_9APHY</name>
<dbReference type="InterPro" id="IPR001810">
    <property type="entry name" value="F-box_dom"/>
</dbReference>
<organism evidence="2 3">
    <name type="scientific">Daedalea quercina L-15889</name>
    <dbReference type="NCBI Taxonomy" id="1314783"/>
    <lineage>
        <taxon>Eukaryota</taxon>
        <taxon>Fungi</taxon>
        <taxon>Dikarya</taxon>
        <taxon>Basidiomycota</taxon>
        <taxon>Agaricomycotina</taxon>
        <taxon>Agaricomycetes</taxon>
        <taxon>Polyporales</taxon>
        <taxon>Fomitopsis</taxon>
    </lineage>
</organism>
<dbReference type="Pfam" id="PF12937">
    <property type="entry name" value="F-box-like"/>
    <property type="match status" value="1"/>
</dbReference>
<evidence type="ECO:0000313" key="3">
    <source>
        <dbReference type="Proteomes" id="UP000076727"/>
    </source>
</evidence>
<dbReference type="Proteomes" id="UP000076727">
    <property type="component" value="Unassembled WGS sequence"/>
</dbReference>
<dbReference type="InterPro" id="IPR036047">
    <property type="entry name" value="F-box-like_dom_sf"/>
</dbReference>
<protein>
    <recommendedName>
        <fullName evidence="1">F-box domain-containing protein</fullName>
    </recommendedName>
</protein>
<dbReference type="CDD" id="cd09917">
    <property type="entry name" value="F-box_SF"/>
    <property type="match status" value="1"/>
</dbReference>
<reference evidence="2 3" key="1">
    <citation type="journal article" date="2016" name="Mol. Biol. Evol.">
        <title>Comparative Genomics of Early-Diverging Mushroom-Forming Fungi Provides Insights into the Origins of Lignocellulose Decay Capabilities.</title>
        <authorList>
            <person name="Nagy L.G."/>
            <person name="Riley R."/>
            <person name="Tritt A."/>
            <person name="Adam C."/>
            <person name="Daum C."/>
            <person name="Floudas D."/>
            <person name="Sun H."/>
            <person name="Yadav J.S."/>
            <person name="Pangilinan J."/>
            <person name="Larsson K.H."/>
            <person name="Matsuura K."/>
            <person name="Barry K."/>
            <person name="Labutti K."/>
            <person name="Kuo R."/>
            <person name="Ohm R.A."/>
            <person name="Bhattacharya S.S."/>
            <person name="Shirouzu T."/>
            <person name="Yoshinaga Y."/>
            <person name="Martin F.M."/>
            <person name="Grigoriev I.V."/>
            <person name="Hibbett D.S."/>
        </authorList>
    </citation>
    <scope>NUCLEOTIDE SEQUENCE [LARGE SCALE GENOMIC DNA]</scope>
    <source>
        <strain evidence="2 3">L-15889</strain>
    </source>
</reference>
<keyword evidence="3" id="KW-1185">Reference proteome</keyword>
<dbReference type="EMBL" id="KV429048">
    <property type="protein sequence ID" value="KZT71049.1"/>
    <property type="molecule type" value="Genomic_DNA"/>
</dbReference>
<dbReference type="AlphaFoldDB" id="A0A165RQS2"/>
<dbReference type="SUPFAM" id="SSF81383">
    <property type="entry name" value="F-box domain"/>
    <property type="match status" value="1"/>
</dbReference>
<dbReference type="OrthoDB" id="2734547at2759"/>
<accession>A0A165RQS2</accession>
<sequence length="389" mass="43463">MKMVPYLPAELIDHIIDYLHDDFRSLATCALTCRQWLPAAHFHTFGSVVLWPDTCKTFAELLAASPELALVVHSVEMRSLVHGSRVWQLVDLSFLDVLTAVTDLKLNTIRVADAVHEALIRTLLTVRKLAVDGCWFATLQDFAALASSFRGIESLAISFLLGDPNAAVVSPPPSLPASLRTIELGDLEWDRMPAVELLDWLGGVPDPQQIIGLSCHVAWEVWPAQMILGIFGSHLQHLELVVKTEVSLDRILGKAEFSLSQCTNLQTFALRLWLAEMCVPENQDLPWVPRLLSQLHCPRLYKITLSFYAEDMTDLRTLASENAVRQLSKAQYFALTALDWTSISATLARADFSALRELVIEGRGPKGILEAYIRREHPELHERGVVTLT</sequence>
<evidence type="ECO:0000313" key="2">
    <source>
        <dbReference type="EMBL" id="KZT71049.1"/>
    </source>
</evidence>
<proteinExistence type="predicted"/>
<dbReference type="InterPro" id="IPR032675">
    <property type="entry name" value="LRR_dom_sf"/>
</dbReference>
<gene>
    <name evidence="2" type="ORF">DAEQUDRAFT_764274</name>
</gene>